<gene>
    <name evidence="2" type="ORF">SPSK_10398</name>
</gene>
<dbReference type="OrthoDB" id="506431at2759"/>
<dbReference type="EMBL" id="AXCR01000005">
    <property type="protein sequence ID" value="KJR86944.1"/>
    <property type="molecule type" value="Genomic_DNA"/>
</dbReference>
<dbReference type="SUPFAM" id="SSF54637">
    <property type="entry name" value="Thioesterase/thiol ester dehydrase-isomerase"/>
    <property type="match status" value="1"/>
</dbReference>
<comment type="caution">
    <text evidence="2">The sequence shown here is derived from an EMBL/GenBank/DDBJ whole genome shotgun (WGS) entry which is preliminary data.</text>
</comment>
<dbReference type="Pfam" id="PF03061">
    <property type="entry name" value="4HBT"/>
    <property type="match status" value="1"/>
</dbReference>
<organism evidence="2 3">
    <name type="scientific">Sporothrix schenckii 1099-18</name>
    <dbReference type="NCBI Taxonomy" id="1397361"/>
    <lineage>
        <taxon>Eukaryota</taxon>
        <taxon>Fungi</taxon>
        <taxon>Dikarya</taxon>
        <taxon>Ascomycota</taxon>
        <taxon>Pezizomycotina</taxon>
        <taxon>Sordariomycetes</taxon>
        <taxon>Sordariomycetidae</taxon>
        <taxon>Ophiostomatales</taxon>
        <taxon>Ophiostomataceae</taxon>
        <taxon>Sporothrix</taxon>
    </lineage>
</organism>
<dbReference type="InterPro" id="IPR052061">
    <property type="entry name" value="PTE-AB_protein"/>
</dbReference>
<dbReference type="AlphaFoldDB" id="A0A0F2MD04"/>
<name>A0A0F2MD04_SPOSC</name>
<proteinExistence type="predicted"/>
<dbReference type="KEGG" id="ssck:SPSK_10398"/>
<evidence type="ECO:0000259" key="1">
    <source>
        <dbReference type="Pfam" id="PF03061"/>
    </source>
</evidence>
<evidence type="ECO:0000313" key="3">
    <source>
        <dbReference type="Proteomes" id="UP000033710"/>
    </source>
</evidence>
<dbReference type="RefSeq" id="XP_016589620.1">
    <property type="nucleotide sequence ID" value="XM_016736828.1"/>
</dbReference>
<dbReference type="InterPro" id="IPR029069">
    <property type="entry name" value="HotDog_dom_sf"/>
</dbReference>
<protein>
    <submittedName>
        <fullName evidence="2">Thioesterase superfamily protein</fullName>
    </submittedName>
</protein>
<dbReference type="PANTHER" id="PTHR47260">
    <property type="entry name" value="UPF0644 PROTEIN PB2B4.06"/>
    <property type="match status" value="1"/>
</dbReference>
<dbReference type="Proteomes" id="UP000033710">
    <property type="component" value="Unassembled WGS sequence"/>
</dbReference>
<dbReference type="PANTHER" id="PTHR47260:SF3">
    <property type="entry name" value="THIOESTERASE FAMILY PROTEIN (AFU_ORTHOLOGUE AFUA_7G03960)"/>
    <property type="match status" value="1"/>
</dbReference>
<sequence length="249" mass="27028">MPQSQSIQDTVRHFSQQPWCAELFARPGIRCSMPSSRYARENDTTGRLLSQDNLFHRALNNDDGVPHMLVVYQEYGAPGVPPPPAPPGDASLGTGQGLRFLLPSVSLLLDLRDNVRGFNGYTHGGFLGTIIDEVMGALIYTNYEVQAIKEDEAEEAGTAWQQPAPKVVDMSTCGLAMTAGMDVKFRKPVPTPGVVISTATLNRIDGRKIYIDVEILDGTGAVCTTCEGLWISMTPLREAVAEESTSSKL</sequence>
<reference evidence="2 3" key="2">
    <citation type="journal article" date="2015" name="Eukaryot. Cell">
        <title>Asexual propagation of a virulent clone complex in a human and feline outbreak of sporotrichosis.</title>
        <authorList>
            <person name="Teixeira Mde M."/>
            <person name="Rodrigues A.M."/>
            <person name="Tsui C.K."/>
            <person name="de Almeida L.G."/>
            <person name="Van Diepeningen A.D."/>
            <person name="van den Ende B.G."/>
            <person name="Fernandes G.F."/>
            <person name="Kano R."/>
            <person name="Hamelin R.C."/>
            <person name="Lopes-Bezerra L.M."/>
            <person name="Vasconcelos A.T."/>
            <person name="de Hoog S."/>
            <person name="de Camargo Z.P."/>
            <person name="Felipe M.S."/>
        </authorList>
    </citation>
    <scope>NUCLEOTIDE SEQUENCE [LARGE SCALE GENOMIC DNA]</scope>
    <source>
        <strain evidence="2 3">1099-18</strain>
    </source>
</reference>
<dbReference type="GeneID" id="27672105"/>
<dbReference type="CDD" id="cd03443">
    <property type="entry name" value="PaaI_thioesterase"/>
    <property type="match status" value="1"/>
</dbReference>
<dbReference type="Gene3D" id="3.10.129.10">
    <property type="entry name" value="Hotdog Thioesterase"/>
    <property type="match status" value="1"/>
</dbReference>
<accession>A0A0F2MD04</accession>
<dbReference type="VEuPathDB" id="FungiDB:SPSK_10398"/>
<feature type="domain" description="Thioesterase" evidence="1">
    <location>
        <begin position="119"/>
        <end position="223"/>
    </location>
</feature>
<dbReference type="InterPro" id="IPR006683">
    <property type="entry name" value="Thioestr_dom"/>
</dbReference>
<evidence type="ECO:0000313" key="2">
    <source>
        <dbReference type="EMBL" id="KJR86944.1"/>
    </source>
</evidence>
<reference evidence="2 3" key="1">
    <citation type="journal article" date="2014" name="BMC Genomics">
        <title>Comparative genomics of the major fungal agents of human and animal Sporotrichosis: Sporothrix schenckii and Sporothrix brasiliensis.</title>
        <authorList>
            <person name="Teixeira M.M."/>
            <person name="de Almeida L.G."/>
            <person name="Kubitschek-Barreira P."/>
            <person name="Alves F.L."/>
            <person name="Kioshima E.S."/>
            <person name="Abadio A.K."/>
            <person name="Fernandes L."/>
            <person name="Derengowski L.S."/>
            <person name="Ferreira K.S."/>
            <person name="Souza R.C."/>
            <person name="Ruiz J.C."/>
            <person name="de Andrade N.C."/>
            <person name="Paes H.C."/>
            <person name="Nicola A.M."/>
            <person name="Albuquerque P."/>
            <person name="Gerber A.L."/>
            <person name="Martins V.P."/>
            <person name="Peconick L.D."/>
            <person name="Neto A.V."/>
            <person name="Chaucanez C.B."/>
            <person name="Silva P.A."/>
            <person name="Cunha O.L."/>
            <person name="de Oliveira F.F."/>
            <person name="dos Santos T.C."/>
            <person name="Barros A.L."/>
            <person name="Soares M.A."/>
            <person name="de Oliveira L.M."/>
            <person name="Marini M.M."/>
            <person name="Villalobos-Duno H."/>
            <person name="Cunha M.M."/>
            <person name="de Hoog S."/>
            <person name="da Silveira J.F."/>
            <person name="Henrissat B."/>
            <person name="Nino-Vega G.A."/>
            <person name="Cisalpino P.S."/>
            <person name="Mora-Montes H.M."/>
            <person name="Almeida S.R."/>
            <person name="Stajich J.E."/>
            <person name="Lopes-Bezerra L.M."/>
            <person name="Vasconcelos A.T."/>
            <person name="Felipe M.S."/>
        </authorList>
    </citation>
    <scope>NUCLEOTIDE SEQUENCE [LARGE SCALE GENOMIC DNA]</scope>
    <source>
        <strain evidence="2 3">1099-18</strain>
    </source>
</reference>